<dbReference type="Proteomes" id="UP000439522">
    <property type="component" value="Unassembled WGS sequence"/>
</dbReference>
<keyword evidence="2" id="KW-0732">Signal</keyword>
<feature type="region of interest" description="Disordered" evidence="1">
    <location>
        <begin position="168"/>
        <end position="198"/>
    </location>
</feature>
<dbReference type="RefSeq" id="WP_160609683.1">
    <property type="nucleotide sequence ID" value="NZ_WTZA01000001.1"/>
</dbReference>
<reference evidence="3 4" key="1">
    <citation type="submission" date="2019-12" db="EMBL/GenBank/DDBJ databases">
        <title>Genomic-based taxomic classification of the family Erythrobacteraceae.</title>
        <authorList>
            <person name="Xu L."/>
        </authorList>
    </citation>
    <scope>NUCLEOTIDE SEQUENCE [LARGE SCALE GENOMIC DNA]</scope>
    <source>
        <strain evidence="3 4">100921-2</strain>
    </source>
</reference>
<evidence type="ECO:0000313" key="4">
    <source>
        <dbReference type="Proteomes" id="UP000439522"/>
    </source>
</evidence>
<comment type="caution">
    <text evidence="3">The sequence shown here is derived from an EMBL/GenBank/DDBJ whole genome shotgun (WGS) entry which is preliminary data.</text>
</comment>
<accession>A0A6I4TCB1</accession>
<gene>
    <name evidence="3" type="ORF">GRI40_01380</name>
</gene>
<proteinExistence type="predicted"/>
<keyword evidence="4" id="KW-1185">Reference proteome</keyword>
<evidence type="ECO:0000256" key="2">
    <source>
        <dbReference type="SAM" id="SignalP"/>
    </source>
</evidence>
<sequence length="198" mass="21401">MNKLILAGAAALAFAVPAIAQDAVVTSSGDVYVLTPTQQTVYDAWPVERQTIYTAWPNTYRVYYWTLTEPQQTGWWALTDEQRAQVYAMTPEQRAATWASIENQVMRTRSASASPTAMAAATAAVNANDSPPQMVAGEVVQTTPAATTAAGGEYPLCSATITDSCRNPREAGKNYGNRPLNYWPGKPASEIPGKLPQR</sequence>
<feature type="chain" id="PRO_5026154927" evidence="2">
    <location>
        <begin position="21"/>
        <end position="198"/>
    </location>
</feature>
<evidence type="ECO:0000256" key="1">
    <source>
        <dbReference type="SAM" id="MobiDB-lite"/>
    </source>
</evidence>
<protein>
    <submittedName>
        <fullName evidence="3">Uncharacterized protein</fullName>
    </submittedName>
</protein>
<feature type="signal peptide" evidence="2">
    <location>
        <begin position="1"/>
        <end position="20"/>
    </location>
</feature>
<dbReference type="AlphaFoldDB" id="A0A6I4TCB1"/>
<organism evidence="3 4">
    <name type="scientific">Tsuneonella aeria</name>
    <dbReference type="NCBI Taxonomy" id="1837929"/>
    <lineage>
        <taxon>Bacteria</taxon>
        <taxon>Pseudomonadati</taxon>
        <taxon>Pseudomonadota</taxon>
        <taxon>Alphaproteobacteria</taxon>
        <taxon>Sphingomonadales</taxon>
        <taxon>Erythrobacteraceae</taxon>
        <taxon>Tsuneonella</taxon>
    </lineage>
</organism>
<dbReference type="EMBL" id="WTZA01000001">
    <property type="protein sequence ID" value="MXO73875.1"/>
    <property type="molecule type" value="Genomic_DNA"/>
</dbReference>
<name>A0A6I4TCB1_9SPHN</name>
<dbReference type="OrthoDB" id="7511342at2"/>
<evidence type="ECO:0000313" key="3">
    <source>
        <dbReference type="EMBL" id="MXO73875.1"/>
    </source>
</evidence>